<reference evidence="3" key="1">
    <citation type="submission" date="2006-09" db="EMBL/GenBank/DDBJ databases">
        <title>Annotation of Plasmodium falciparum Dd2.</title>
        <authorList>
            <consortium name="The Broad Institute Genome Sequencing Platform"/>
            <person name="Volkman S.K."/>
            <person name="Neafsey D.E."/>
            <person name="Dash A.P."/>
            <person name="Chitnis C.E."/>
            <person name="Hartl D.L."/>
            <person name="Young S.K."/>
            <person name="Zeng Q."/>
            <person name="Koehrsen M."/>
            <person name="Alvarado L."/>
            <person name="Berlin A."/>
            <person name="Borenstein D."/>
            <person name="Chapman S.B."/>
            <person name="Chen Z."/>
            <person name="Engels R."/>
            <person name="Freedman E."/>
            <person name="Gellesch M."/>
            <person name="Goldberg J."/>
            <person name="Griggs A."/>
            <person name="Gujja S."/>
            <person name="Heilman E.R."/>
            <person name="Heiman D.I."/>
            <person name="Howarth C."/>
            <person name="Jen D."/>
            <person name="Larson L."/>
            <person name="Mehta T."/>
            <person name="Neiman D."/>
            <person name="Park D."/>
            <person name="Pearson M."/>
            <person name="Roberts A."/>
            <person name="Saif S."/>
            <person name="Shea T."/>
            <person name="Shenoy N."/>
            <person name="Sisk P."/>
            <person name="Stolte C."/>
            <person name="Sykes S."/>
            <person name="Walk T."/>
            <person name="White J."/>
            <person name="Yandava C."/>
            <person name="Haas B."/>
            <person name="Henn M.R."/>
            <person name="Nusbaum C."/>
            <person name="Birren B."/>
        </authorList>
    </citation>
    <scope>NUCLEOTIDE SEQUENCE [LARGE SCALE GENOMIC DNA]</scope>
</reference>
<dbReference type="Proteomes" id="UP000054282">
    <property type="component" value="Unassembled WGS sequence"/>
</dbReference>
<feature type="region of interest" description="Disordered" evidence="1">
    <location>
        <begin position="1"/>
        <end position="21"/>
    </location>
</feature>
<feature type="non-terminal residue" evidence="2">
    <location>
        <position position="52"/>
    </location>
</feature>
<evidence type="ECO:0000313" key="2">
    <source>
        <dbReference type="EMBL" id="KOB89381.1"/>
    </source>
</evidence>
<dbReference type="AlphaFoldDB" id="A0A0L7M989"/>
<dbReference type="EMBL" id="GG702326">
    <property type="protein sequence ID" value="KOB89381.1"/>
    <property type="molecule type" value="Genomic_DNA"/>
</dbReference>
<name>A0A0L7M989_PLAF4</name>
<reference evidence="3" key="2">
    <citation type="submission" date="2006-09" db="EMBL/GenBank/DDBJ databases">
        <title>The genome sequence of Plasmodium falciparum Dd2.</title>
        <authorList>
            <consortium name="The Broad Institute Genome Sequencing Platform"/>
            <person name="Birren B."/>
            <person name="Lander E."/>
            <person name="Galagan J."/>
            <person name="Nusbaum C."/>
            <person name="Devon K."/>
            <person name="Henn M."/>
            <person name="Jaffe D."/>
            <person name="Butler J."/>
            <person name="Alvarez P."/>
            <person name="Gnerre S."/>
            <person name="Grabherr M."/>
            <person name="Kleber M."/>
            <person name="Mauceli E."/>
            <person name="Brockman W."/>
            <person name="MacCallum I.A."/>
            <person name="Rounsley S."/>
            <person name="Young S."/>
            <person name="LaButti K."/>
            <person name="Pushparaj V."/>
            <person name="DeCaprio D."/>
            <person name="Crawford M."/>
            <person name="Koehrsen M."/>
            <person name="Engels R."/>
            <person name="Montgomery P."/>
            <person name="Pearson M."/>
            <person name="Howarth C."/>
            <person name="Larson L."/>
            <person name="Luoma S."/>
            <person name="White J."/>
            <person name="Kodira C."/>
            <person name="Zeng Q."/>
            <person name="O'Leary S."/>
            <person name="Yandava C."/>
            <person name="Alvarado L."/>
            <person name="Wirth D."/>
            <person name="Volkman S."/>
            <person name="Hartl D."/>
        </authorList>
    </citation>
    <scope>NUCLEOTIDE SEQUENCE [LARGE SCALE GENOMIC DNA]</scope>
</reference>
<evidence type="ECO:0000313" key="3">
    <source>
        <dbReference type="Proteomes" id="UP000054282"/>
    </source>
</evidence>
<organism evidence="2 3">
    <name type="scientific">Plasmodium falciparum (isolate Dd2)</name>
    <dbReference type="NCBI Taxonomy" id="57267"/>
    <lineage>
        <taxon>Eukaryota</taxon>
        <taxon>Sar</taxon>
        <taxon>Alveolata</taxon>
        <taxon>Apicomplexa</taxon>
        <taxon>Aconoidasida</taxon>
        <taxon>Haemosporida</taxon>
        <taxon>Plasmodiidae</taxon>
        <taxon>Plasmodium</taxon>
        <taxon>Plasmodium (Laverania)</taxon>
    </lineage>
</organism>
<sequence>MKHNSTNNYNNNNNNNNHDNNNFIHNDDLSLCLFDEYKLSTCTDPEEKKIFF</sequence>
<evidence type="ECO:0000256" key="1">
    <source>
        <dbReference type="SAM" id="MobiDB-lite"/>
    </source>
</evidence>
<dbReference type="KEGG" id="pfd:PFDG_04930"/>
<proteinExistence type="predicted"/>
<gene>
    <name evidence="2" type="ORF">PFDG_04930</name>
</gene>
<protein>
    <submittedName>
        <fullName evidence="2">Uncharacterized protein</fullName>
    </submittedName>
</protein>
<accession>A0A0L7M989</accession>